<dbReference type="RefSeq" id="WP_069306732.1">
    <property type="nucleotide sequence ID" value="NZ_MCRJ01000042.1"/>
</dbReference>
<comment type="caution">
    <text evidence="2">The sequence shown here is derived from an EMBL/GenBank/DDBJ whole genome shotgun (WGS) entry which is preliminary data.</text>
</comment>
<reference evidence="2 3" key="1">
    <citation type="submission" date="2016-07" db="EMBL/GenBank/DDBJ databases">
        <title>Draft Genome Sequence of Methylobrevis pamukkalensis PK2.</title>
        <authorList>
            <person name="Vasilenko O.V."/>
            <person name="Doronina N.V."/>
            <person name="Shmareva M.N."/>
            <person name="Tarlachkov S.V."/>
            <person name="Mustakhimov I."/>
            <person name="Trotsenko Y.A."/>
        </authorList>
    </citation>
    <scope>NUCLEOTIDE SEQUENCE [LARGE SCALE GENOMIC DNA]</scope>
    <source>
        <strain evidence="2 3">PK2</strain>
    </source>
</reference>
<dbReference type="Proteomes" id="UP000094622">
    <property type="component" value="Unassembled WGS sequence"/>
</dbReference>
<feature type="region of interest" description="Disordered" evidence="1">
    <location>
        <begin position="614"/>
        <end position="635"/>
    </location>
</feature>
<evidence type="ECO:0000256" key="1">
    <source>
        <dbReference type="SAM" id="MobiDB-lite"/>
    </source>
</evidence>
<dbReference type="Pfam" id="PF07520">
    <property type="entry name" value="SrfB"/>
    <property type="match status" value="2"/>
</dbReference>
<dbReference type="OrthoDB" id="5437169at2"/>
<accession>A0A1E3H306</accession>
<evidence type="ECO:0000313" key="3">
    <source>
        <dbReference type="Proteomes" id="UP000094622"/>
    </source>
</evidence>
<name>A0A1E3H306_9HYPH</name>
<dbReference type="PATRIC" id="fig|1439726.3.peg.2109"/>
<organism evidence="2 3">
    <name type="scientific">Methylobrevis pamukkalensis</name>
    <dbReference type="NCBI Taxonomy" id="1439726"/>
    <lineage>
        <taxon>Bacteria</taxon>
        <taxon>Pseudomonadati</taxon>
        <taxon>Pseudomonadota</taxon>
        <taxon>Alphaproteobacteria</taxon>
        <taxon>Hyphomicrobiales</taxon>
        <taxon>Pleomorphomonadaceae</taxon>
        <taxon>Methylobrevis</taxon>
    </lineage>
</organism>
<protein>
    <submittedName>
        <fullName evidence="2">Virulence factor SrfB</fullName>
    </submittedName>
</protein>
<dbReference type="AlphaFoldDB" id="A0A1E3H306"/>
<dbReference type="InterPro" id="IPR043129">
    <property type="entry name" value="ATPase_NBD"/>
</dbReference>
<dbReference type="SUPFAM" id="SSF53067">
    <property type="entry name" value="Actin-like ATPase domain"/>
    <property type="match status" value="1"/>
</dbReference>
<sequence>MFQSADPVEDLVLVPNSGIQFLRLSLDLDAVARFDRPFIERAYDTGARRADGTPVPSWRLLAGWNPDDPSEPPDNEPEDDDHVYTINKQKALEPFLGKWVPVPFLKIRSSASGIVRETYFDGPTNWVRVRVVEDPDRAGPGSPGHIVVFAFDTTIEDYVTKETSSATSGNGTSAGTTGSGAEAGKDGASDPYIPYTEPRADDIANPRRFALVSHIRSLDRFLCDPRTEPDGTVRDYQAWIVDWLRKLFIEHLEATVAPRRLKEGDIRHALEHVARWIAFLDLLKLTLRPPRVRFVDTLTRDARAVPVDVDLILDVGNSRTCGILIEDYPNHDDLGLASAMTLRLRDVAAPEITYAEPFDSHVEFAQAWFGPHDLSRESGRENAFFWPSPVRVGPEATRLRSRQQGGNDALCGMSSPKRYLWDVAEASQPWRFPQGDHIDGVPPPIGLKIRRFVNANGDVLSRLKREQKLFTALYPGRSQADIRAGSSQFPYSRSAIYTFMLAEIIWQAFMMINSPEVRSRRSQSEVPRRLRRIILTLPTAVPTREQRIMKMRAESARDLIWDLLGWTKEPPPGTERPLVQVSWDEASCVQLVWLYGEIAGKFGGDIQGFLDLRGRPRPRFRPDEPPAPGASPESSLRVASVDIGGGTTDLMVTTYFQKDNRAIEPVQTFREGVRVAGDDVTRAVIERALLPAFEAHLRDLGVAEPRILLRRLFGGDHADITVQEMNARRQYVQRVFLPAALALLSAFEEMTPHDYATSTTHRLGDLVPRLGAVPAHTRVFLEGPAASAGAPGFRLEDVPVTVDFDLMRRAVRETLAHVVENIAEALHHFDCDMVLLSGRPTKLAAIADMFVDALAVAPDRILPMHRYRPGNWYPFRSRDDTRIDDPKTATVVGGMLLALADRRIRNFMVYTDRLQMRSTARFIGELDGNNKLTADKVRFSDSAPPAGGGEDRDVVRYYSRVIIGARQLPHERWIASPLYQLAEAKGGNAPPKPIRVRLERAEVDLADDDDAVLERESAREELKIVEALDPNGANVAGSMFLTLRTMDDTASYWLDSGILTV</sequence>
<proteinExistence type="predicted"/>
<keyword evidence="3" id="KW-1185">Reference proteome</keyword>
<evidence type="ECO:0000313" key="2">
    <source>
        <dbReference type="EMBL" id="ODN70709.1"/>
    </source>
</evidence>
<dbReference type="InterPro" id="IPR009216">
    <property type="entry name" value="Virulence_factor_SrfB"/>
</dbReference>
<feature type="region of interest" description="Disordered" evidence="1">
    <location>
        <begin position="162"/>
        <end position="200"/>
    </location>
</feature>
<gene>
    <name evidence="2" type="ORF">A6302_01994</name>
</gene>
<feature type="compositionally biased region" description="Low complexity" evidence="1">
    <location>
        <begin position="163"/>
        <end position="180"/>
    </location>
</feature>
<dbReference type="EMBL" id="MCRJ01000042">
    <property type="protein sequence ID" value="ODN70709.1"/>
    <property type="molecule type" value="Genomic_DNA"/>
</dbReference>